<name>A0A8X6PLT6_NEPPI</name>
<gene>
    <name evidence="2" type="ORF">NPIL_224011</name>
</gene>
<reference evidence="2" key="1">
    <citation type="submission" date="2020-08" db="EMBL/GenBank/DDBJ databases">
        <title>Multicomponent nature underlies the extraordinary mechanical properties of spider dragline silk.</title>
        <authorList>
            <person name="Kono N."/>
            <person name="Nakamura H."/>
            <person name="Mori M."/>
            <person name="Yoshida Y."/>
            <person name="Ohtoshi R."/>
            <person name="Malay A.D."/>
            <person name="Moran D.A.P."/>
            <person name="Tomita M."/>
            <person name="Numata K."/>
            <person name="Arakawa K."/>
        </authorList>
    </citation>
    <scope>NUCLEOTIDE SEQUENCE</scope>
</reference>
<evidence type="ECO:0000313" key="3">
    <source>
        <dbReference type="Proteomes" id="UP000887013"/>
    </source>
</evidence>
<accession>A0A8X6PLT6</accession>
<protein>
    <submittedName>
        <fullName evidence="2">Uncharacterized protein</fullName>
    </submittedName>
</protein>
<sequence length="94" mass="11015">MKASYLAIIQRNLSGRRQKTSSKKQKRVMSPKLDWEMQPWSFRAKYPTIYAHIRKSPNTFIEKIHQVNTKNRKAPSHQTNAITNKFSGTSTEHQ</sequence>
<proteinExistence type="predicted"/>
<feature type="compositionally biased region" description="Polar residues" evidence="1">
    <location>
        <begin position="76"/>
        <end position="94"/>
    </location>
</feature>
<evidence type="ECO:0000313" key="2">
    <source>
        <dbReference type="EMBL" id="GFT78054.1"/>
    </source>
</evidence>
<comment type="caution">
    <text evidence="2">The sequence shown here is derived from an EMBL/GenBank/DDBJ whole genome shotgun (WGS) entry which is preliminary data.</text>
</comment>
<dbReference type="EMBL" id="BMAW01071428">
    <property type="protein sequence ID" value="GFT78054.1"/>
    <property type="molecule type" value="Genomic_DNA"/>
</dbReference>
<evidence type="ECO:0000256" key="1">
    <source>
        <dbReference type="SAM" id="MobiDB-lite"/>
    </source>
</evidence>
<keyword evidence="3" id="KW-1185">Reference proteome</keyword>
<dbReference type="Proteomes" id="UP000887013">
    <property type="component" value="Unassembled WGS sequence"/>
</dbReference>
<dbReference type="AlphaFoldDB" id="A0A8X6PLT6"/>
<feature type="region of interest" description="Disordered" evidence="1">
    <location>
        <begin position="69"/>
        <end position="94"/>
    </location>
</feature>
<organism evidence="2 3">
    <name type="scientific">Nephila pilipes</name>
    <name type="common">Giant wood spider</name>
    <name type="synonym">Nephila maculata</name>
    <dbReference type="NCBI Taxonomy" id="299642"/>
    <lineage>
        <taxon>Eukaryota</taxon>
        <taxon>Metazoa</taxon>
        <taxon>Ecdysozoa</taxon>
        <taxon>Arthropoda</taxon>
        <taxon>Chelicerata</taxon>
        <taxon>Arachnida</taxon>
        <taxon>Araneae</taxon>
        <taxon>Araneomorphae</taxon>
        <taxon>Entelegynae</taxon>
        <taxon>Araneoidea</taxon>
        <taxon>Nephilidae</taxon>
        <taxon>Nephila</taxon>
    </lineage>
</organism>